<accession>A0AA38WGA2</accession>
<keyword evidence="3" id="KW-1185">Reference proteome</keyword>
<dbReference type="AlphaFoldDB" id="A0AA38WGA2"/>
<sequence length="107" mass="11436">MVVEIPLGKMCSFGDNGSSYGLSGLVLPVRERIRSEVPGFASSVSMDKIRKDGVKVDVTMNLPEPKQPAFFIERHDAEATEEAEAARDDNLGNGSVAGQSVSIVVAR</sequence>
<evidence type="ECO:0000256" key="1">
    <source>
        <dbReference type="SAM" id="MobiDB-lite"/>
    </source>
</evidence>
<feature type="compositionally biased region" description="Polar residues" evidence="1">
    <location>
        <begin position="92"/>
        <end position="107"/>
    </location>
</feature>
<protein>
    <submittedName>
        <fullName evidence="2">Uncharacterized protein</fullName>
    </submittedName>
</protein>
<gene>
    <name evidence="2" type="ORF">OSB04_005267</name>
</gene>
<evidence type="ECO:0000313" key="3">
    <source>
        <dbReference type="Proteomes" id="UP001172457"/>
    </source>
</evidence>
<comment type="caution">
    <text evidence="2">The sequence shown here is derived from an EMBL/GenBank/DDBJ whole genome shotgun (WGS) entry which is preliminary data.</text>
</comment>
<evidence type="ECO:0000313" key="2">
    <source>
        <dbReference type="EMBL" id="KAJ9560107.1"/>
    </source>
</evidence>
<proteinExistence type="predicted"/>
<dbReference type="EMBL" id="JARYMX010000002">
    <property type="protein sequence ID" value="KAJ9560107.1"/>
    <property type="molecule type" value="Genomic_DNA"/>
</dbReference>
<dbReference type="Proteomes" id="UP001172457">
    <property type="component" value="Chromosome 2"/>
</dbReference>
<name>A0AA38WGA2_9ASTR</name>
<reference evidence="2" key="1">
    <citation type="submission" date="2023-03" db="EMBL/GenBank/DDBJ databases">
        <title>Chromosome-scale reference genome and RAD-based genetic map of yellow starthistle (Centaurea solstitialis) reveal putative structural variation and QTLs associated with invader traits.</title>
        <authorList>
            <person name="Reatini B."/>
            <person name="Cang F.A."/>
            <person name="Jiang Q."/>
            <person name="Mckibben M.T.W."/>
            <person name="Barker M.S."/>
            <person name="Rieseberg L.H."/>
            <person name="Dlugosch K.M."/>
        </authorList>
    </citation>
    <scope>NUCLEOTIDE SEQUENCE</scope>
    <source>
        <strain evidence="2">CAN-66</strain>
        <tissue evidence="2">Leaf</tissue>
    </source>
</reference>
<feature type="compositionally biased region" description="Basic and acidic residues" evidence="1">
    <location>
        <begin position="79"/>
        <end position="90"/>
    </location>
</feature>
<feature type="region of interest" description="Disordered" evidence="1">
    <location>
        <begin position="79"/>
        <end position="107"/>
    </location>
</feature>
<organism evidence="2 3">
    <name type="scientific">Centaurea solstitialis</name>
    <name type="common">yellow star-thistle</name>
    <dbReference type="NCBI Taxonomy" id="347529"/>
    <lineage>
        <taxon>Eukaryota</taxon>
        <taxon>Viridiplantae</taxon>
        <taxon>Streptophyta</taxon>
        <taxon>Embryophyta</taxon>
        <taxon>Tracheophyta</taxon>
        <taxon>Spermatophyta</taxon>
        <taxon>Magnoliopsida</taxon>
        <taxon>eudicotyledons</taxon>
        <taxon>Gunneridae</taxon>
        <taxon>Pentapetalae</taxon>
        <taxon>asterids</taxon>
        <taxon>campanulids</taxon>
        <taxon>Asterales</taxon>
        <taxon>Asteraceae</taxon>
        <taxon>Carduoideae</taxon>
        <taxon>Cardueae</taxon>
        <taxon>Centaureinae</taxon>
        <taxon>Centaurea</taxon>
    </lineage>
</organism>